<evidence type="ECO:0000313" key="1">
    <source>
        <dbReference type="EMBL" id="SAL39304.1"/>
    </source>
</evidence>
<dbReference type="AlphaFoldDB" id="A0A158H4Q7"/>
<name>A0A158H4Q7_9BURK</name>
<dbReference type="Proteomes" id="UP000054683">
    <property type="component" value="Unassembled WGS sequence"/>
</dbReference>
<dbReference type="EMBL" id="FCOK02000025">
    <property type="protein sequence ID" value="SAL39304.1"/>
    <property type="molecule type" value="Genomic_DNA"/>
</dbReference>
<sequence>MGSEFDYARITPDEAALLADKGRLAWDWSPGRNHGFNTDMDLCGIVWIYTPKNTPLRMIGVAQTLSDT</sequence>
<gene>
    <name evidence="1" type="ORF">AWB69_03885</name>
</gene>
<organism evidence="1 2">
    <name type="scientific">Caballeronia udeis</name>
    <dbReference type="NCBI Taxonomy" id="1232866"/>
    <lineage>
        <taxon>Bacteria</taxon>
        <taxon>Pseudomonadati</taxon>
        <taxon>Pseudomonadota</taxon>
        <taxon>Betaproteobacteria</taxon>
        <taxon>Burkholderiales</taxon>
        <taxon>Burkholderiaceae</taxon>
        <taxon>Caballeronia</taxon>
    </lineage>
</organism>
<accession>A0A158H4Q7</accession>
<protein>
    <submittedName>
        <fullName evidence="1">Uncharacterized protein</fullName>
    </submittedName>
</protein>
<evidence type="ECO:0000313" key="2">
    <source>
        <dbReference type="Proteomes" id="UP000054683"/>
    </source>
</evidence>
<proteinExistence type="predicted"/>
<reference evidence="1 2" key="1">
    <citation type="submission" date="2016-01" db="EMBL/GenBank/DDBJ databases">
        <authorList>
            <person name="Oliw E.H."/>
        </authorList>
    </citation>
    <scope>NUCLEOTIDE SEQUENCE [LARGE SCALE GENOMIC DNA]</scope>
    <source>
        <strain evidence="1">LMG 27134</strain>
    </source>
</reference>